<dbReference type="OrthoDB" id="2268958at2759"/>
<sequence>MPLPKILAPLLPQSQRLQQKQHESVLSPALPMSPPSNNPYNNMIGLSTEETLVELADESTTETAIILHEKSTAFDMCDNDLLIESCHDNDSEQLEQTELVAIETTVMSTNTTYQSFGPSSSSLTMSLTDSGNETLIEITPDEEMEEPAKMPMTPPLERTTPVTPPQLMEEEHAFIDTMEQHKQHDFVSNPFQMPATFDQQSADSEEITKYTEEQQMDVYQDSVAVVDIMDEPVEEEEPMQAQDDFTQPIQAVYTNHQGELLDEAQEPDFMMKSNFRKTPSREGSLKSKCMKLIRGMKFRLSQERKQKKKENRMKAAFEASADQEGHIDTNLARSCSTVTILDEERLTPIYRRNIAKSILYDLTKTEPIAPYKSPEIGSDAYDIKVLCDQSFFGRY</sequence>
<dbReference type="VEuPathDB" id="FungiDB:MUCCIDRAFT_161754"/>
<gene>
    <name evidence="2" type="ORF">MUCCIDRAFT_161754</name>
</gene>
<proteinExistence type="predicted"/>
<dbReference type="Proteomes" id="UP000077051">
    <property type="component" value="Unassembled WGS sequence"/>
</dbReference>
<evidence type="ECO:0000256" key="1">
    <source>
        <dbReference type="SAM" id="MobiDB-lite"/>
    </source>
</evidence>
<dbReference type="AlphaFoldDB" id="A0A162TJL2"/>
<dbReference type="EMBL" id="AMYB01000003">
    <property type="protein sequence ID" value="OAD05052.1"/>
    <property type="molecule type" value="Genomic_DNA"/>
</dbReference>
<protein>
    <submittedName>
        <fullName evidence="2">Uncharacterized protein</fullName>
    </submittedName>
</protein>
<accession>A0A162TJL2</accession>
<evidence type="ECO:0000313" key="3">
    <source>
        <dbReference type="Proteomes" id="UP000077051"/>
    </source>
</evidence>
<feature type="region of interest" description="Disordered" evidence="1">
    <location>
        <begin position="17"/>
        <end position="36"/>
    </location>
</feature>
<keyword evidence="3" id="KW-1185">Reference proteome</keyword>
<comment type="caution">
    <text evidence="2">The sequence shown here is derived from an EMBL/GenBank/DDBJ whole genome shotgun (WGS) entry which is preliminary data.</text>
</comment>
<evidence type="ECO:0000313" key="2">
    <source>
        <dbReference type="EMBL" id="OAD05052.1"/>
    </source>
</evidence>
<name>A0A162TJL2_MUCCL</name>
<reference evidence="2 3" key="1">
    <citation type="submission" date="2015-06" db="EMBL/GenBank/DDBJ databases">
        <title>Expansion of signal transduction pathways in fungi by whole-genome duplication.</title>
        <authorList>
            <consortium name="DOE Joint Genome Institute"/>
            <person name="Corrochano L.M."/>
            <person name="Kuo A."/>
            <person name="Marcet-Houben M."/>
            <person name="Polaino S."/>
            <person name="Salamov A."/>
            <person name="Villalobos J.M."/>
            <person name="Alvarez M.I."/>
            <person name="Avalos J."/>
            <person name="Benito E.P."/>
            <person name="Benoit I."/>
            <person name="Burger G."/>
            <person name="Camino L.P."/>
            <person name="Canovas D."/>
            <person name="Cerda-Olmedo E."/>
            <person name="Cheng J.-F."/>
            <person name="Dominguez A."/>
            <person name="Elias M."/>
            <person name="Eslava A.P."/>
            <person name="Glaser F."/>
            <person name="Grimwood J."/>
            <person name="Gutierrez G."/>
            <person name="Heitman J."/>
            <person name="Henrissat B."/>
            <person name="Iturriaga E.A."/>
            <person name="Lang B.F."/>
            <person name="Lavin J.L."/>
            <person name="Lee S."/>
            <person name="Li W."/>
            <person name="Lindquist E."/>
            <person name="Lopez-Garcia S."/>
            <person name="Luque E.M."/>
            <person name="Marcos A.T."/>
            <person name="Martin J."/>
            <person name="Mccluskey K."/>
            <person name="Medina H.R."/>
            <person name="Miralles-Duran A."/>
            <person name="Miyazaki A."/>
            <person name="Munoz-Torres E."/>
            <person name="Oguiza J.A."/>
            <person name="Ohm R."/>
            <person name="Olmedo M."/>
            <person name="Orejas M."/>
            <person name="Ortiz-Castellanos L."/>
            <person name="Pisabarro A.G."/>
            <person name="Rodriguez-Romero J."/>
            <person name="Ruiz-Herrera J."/>
            <person name="Ruiz-Vazquez R."/>
            <person name="Sanz C."/>
            <person name="Schackwitz W."/>
            <person name="Schmutz J."/>
            <person name="Shahriari M."/>
            <person name="Shelest E."/>
            <person name="Silva-Franco F."/>
            <person name="Soanes D."/>
            <person name="Syed K."/>
            <person name="Tagua V.G."/>
            <person name="Talbot N.J."/>
            <person name="Thon M."/>
            <person name="De Vries R.P."/>
            <person name="Wiebenga A."/>
            <person name="Yadav J.S."/>
            <person name="Braun E.L."/>
            <person name="Baker S."/>
            <person name="Garre V."/>
            <person name="Horwitz B."/>
            <person name="Torres-Martinez S."/>
            <person name="Idnurm A."/>
            <person name="Herrera-Estrella A."/>
            <person name="Gabaldon T."/>
            <person name="Grigoriev I.V."/>
        </authorList>
    </citation>
    <scope>NUCLEOTIDE SEQUENCE [LARGE SCALE GENOMIC DNA]</scope>
    <source>
        <strain evidence="2 3">CBS 277.49</strain>
    </source>
</reference>
<organism evidence="2 3">
    <name type="scientific">Mucor lusitanicus CBS 277.49</name>
    <dbReference type="NCBI Taxonomy" id="747725"/>
    <lineage>
        <taxon>Eukaryota</taxon>
        <taxon>Fungi</taxon>
        <taxon>Fungi incertae sedis</taxon>
        <taxon>Mucoromycota</taxon>
        <taxon>Mucoromycotina</taxon>
        <taxon>Mucoromycetes</taxon>
        <taxon>Mucorales</taxon>
        <taxon>Mucorineae</taxon>
        <taxon>Mucoraceae</taxon>
        <taxon>Mucor</taxon>
    </lineage>
</organism>